<dbReference type="EMBL" id="CM056813">
    <property type="protein sequence ID" value="KAJ8641684.1"/>
    <property type="molecule type" value="Genomic_DNA"/>
</dbReference>
<gene>
    <name evidence="1" type="ORF">MRB53_018378</name>
</gene>
<name>A0ACC2M8N5_PERAE</name>
<organism evidence="1 2">
    <name type="scientific">Persea americana</name>
    <name type="common">Avocado</name>
    <dbReference type="NCBI Taxonomy" id="3435"/>
    <lineage>
        <taxon>Eukaryota</taxon>
        <taxon>Viridiplantae</taxon>
        <taxon>Streptophyta</taxon>
        <taxon>Embryophyta</taxon>
        <taxon>Tracheophyta</taxon>
        <taxon>Spermatophyta</taxon>
        <taxon>Magnoliopsida</taxon>
        <taxon>Magnoliidae</taxon>
        <taxon>Laurales</taxon>
        <taxon>Lauraceae</taxon>
        <taxon>Persea</taxon>
    </lineage>
</organism>
<evidence type="ECO:0000313" key="1">
    <source>
        <dbReference type="EMBL" id="KAJ8641684.1"/>
    </source>
</evidence>
<keyword evidence="2" id="KW-1185">Reference proteome</keyword>
<accession>A0ACC2M8N5</accession>
<proteinExistence type="predicted"/>
<comment type="caution">
    <text evidence="1">The sequence shown here is derived from an EMBL/GenBank/DDBJ whole genome shotgun (WGS) entry which is preliminary data.</text>
</comment>
<protein>
    <submittedName>
        <fullName evidence="1">Uncharacterized protein</fullName>
    </submittedName>
</protein>
<reference evidence="1 2" key="1">
    <citation type="journal article" date="2022" name="Hortic Res">
        <title>A haplotype resolved chromosomal level avocado genome allows analysis of novel avocado genes.</title>
        <authorList>
            <person name="Nath O."/>
            <person name="Fletcher S.J."/>
            <person name="Hayward A."/>
            <person name="Shaw L.M."/>
            <person name="Masouleh A.K."/>
            <person name="Furtado A."/>
            <person name="Henry R.J."/>
            <person name="Mitter N."/>
        </authorList>
    </citation>
    <scope>NUCLEOTIDE SEQUENCE [LARGE SCALE GENOMIC DNA]</scope>
    <source>
        <strain evidence="2">cv. Hass</strain>
    </source>
</reference>
<dbReference type="Proteomes" id="UP001234297">
    <property type="component" value="Chromosome 5"/>
</dbReference>
<sequence length="2044" mass="234426">MATLLHAESRRLYSWLWDSHISPKNSKWLQENLTDMDVKVKTMIKLLEEDADSFARRAEMFYKKRPELMKMVEDFYRAYRALAERYDHATVELRQAHRTMAEAFPNQIPFLPAEESPSSSLTETDPHTPEMPHSIRALLELPDELQNDAVGLLSSHIDAVKRTGVNDEDSDVMTRKKGLKQLNEMFTFEAADRAMLAVRKGLKFHDEGSRDPLKLEVVDKEDTDDKTRALQDEVSRLLIENEDLKTQSALESEHVGKAEDEAESLRQALSQLQAEEQVGRLQYQQCLERLSNLEAEISRRQEEVRKLKDEILMGAMNLHGAEERCLLLDRENQSLQSEVDTLLLKTKMQQEELTCKHKELDKLSICIQDEHLQRAEAEVALESLQHSHSQSEEEKTALRLELQKGFQMLKDSELMKQVLEDEVQQIKEENHILNDQNLSSAVLINNLQDEISSLKEKRRKLEKEAGLAIKQNNSLLEDLSFLKEEKDDLNRRCQDAVEQVETVSLYSTCLQSSVKDLQEENFKLKGICQKNEYQKVALLEKLEDVEKLSEKNMSLERSLSDANDSLQGLRETLKTLEESYQSLKNENLGLKEICQKNDDEKATLSEKLENMDKLSEKNMVLERSLSDKSAELQRLRETINTLEGSYQFVQDENLELKEICQKHSDEKQVLLEKLENLEKKKILVEQSLSDTRVELEMMEATIKTLADSYQSLQDENLKMKEVCQESDDEKLVLQEKLESMEKVLEKNMILESSLSDASAELQGLRATLKTVEESFHSIQDENLELKEIRQKSDDEMLFLLQKLEIMEKLSEKNILLEISLSETTAKLQGLEAELKTLEKSFQSLQEEKSDVVTEKDALLSQVECITLNTEKLSEMNARLENSIAYKNVELEGLREKSNDLEECCQSLQDGNDSLLTEKNDLLAQVESIRQSMKDLEKRHGELENKHSGLVKDWELTLKYVDELQVFLNQERQEHTNSIQSIKTECTTLENRLHLLQEEAQLRNKDLEDEQEKVIISEIEIFVLWSCVHDIKERNVILSVECQKYVDASSRAKTLILELEKESFQQREKVNSLLEQCNNLKMVIHQVLEVLDISLDHGCLDRIGEQVCLPQILERIKGMKSNILEVEDENQLLIFEKSIKDALLEKLRLDANDLKAENYTLGRQLELRNKEFSVLHAENHELLEKNNQLMLAEEAGMYREEALRNEMENLQGQISNLREAHLMLQDENYKLLEGNASLIRRVRDVKEENLILQEENEGVLRDAMTQANLSLIFESISAEKAVVLKALDDDFNCLCQFNSNLENRIREMVENMRIVEMENLHLKESIEELEEYKTRSLILEDELNMVRNINDQLNHQIEIGKNLLSHKEVTLLEVGHKLEATQSENAELRKEIEEGRTLEEQLEYELQKKTNKIELWERENAELHREVEEHMNREEHLESELLKEIHEAELLETQVVALYEDLQVSVFCASLFEAKSLELIAACKNLQEIAIIEKQRFENERGLIRSEVEDLKIQVSVLQRDSIGLKSETAAYLPLILSLKESVSSLELLALSPTKILVTGNEDLQDASVEVANQIEMGSQEPSEDHSNPAAAGVSKLHESDTKVQTVEKDASVEMGHQIEMSCPEPSEDRSVPEAAGVSELHELLKKVQAVEKVMLETLRLAMLESTNAKAKLEVVMEEIKELKLKSKSMPEDTETKKDVIILLPEKMEPCEDLELQRNDAEASQLKHGLTMKDIQLDHISDSSSHGNSSYGMGCRQNAEAEDGMLELWETAEENFNFKPTRKLLASERANKDVEAVAEDKSEYLSSESQPEKELEVYNPEVSSKAREPHREENVGIVERLASDASRLMNLQTSVKELKKKTEKSGKSNRPAGVEFDNVNRQLKEVEEAILQLVDVNRKLTETAEDDSASASQTEESVGGMGNVREQQLLEQVRKSSEKIGRLELELQRIQFILLKVEEQHKSTGTMVVERKSKVLLRDYLYGDKSSQSKKKASGDKSSRSKNKASCCACIKPATTGYARVRAGVLLSVTATSYDCLPNNKIQYF</sequence>
<evidence type="ECO:0000313" key="2">
    <source>
        <dbReference type="Proteomes" id="UP001234297"/>
    </source>
</evidence>